<keyword evidence="1" id="KW-0732">Signal</keyword>
<name>A0A381P6J9_9ZZZZ</name>
<dbReference type="PANTHER" id="PTHR30483:SF6">
    <property type="entry name" value="PERIPLASMIC BINDING PROTEIN OF ABC TRANSPORTER FOR NATURAL AMINO ACIDS"/>
    <property type="match status" value="1"/>
</dbReference>
<dbReference type="Gene3D" id="3.40.50.2300">
    <property type="match status" value="2"/>
</dbReference>
<organism evidence="3">
    <name type="scientific">marine metagenome</name>
    <dbReference type="NCBI Taxonomy" id="408172"/>
    <lineage>
        <taxon>unclassified sequences</taxon>
        <taxon>metagenomes</taxon>
        <taxon>ecological metagenomes</taxon>
    </lineage>
</organism>
<dbReference type="InterPro" id="IPR051010">
    <property type="entry name" value="BCAA_transport"/>
</dbReference>
<evidence type="ECO:0000313" key="3">
    <source>
        <dbReference type="EMBL" id="SUZ62552.1"/>
    </source>
</evidence>
<dbReference type="InterPro" id="IPR028082">
    <property type="entry name" value="Peripla_BP_I"/>
</dbReference>
<dbReference type="PANTHER" id="PTHR30483">
    <property type="entry name" value="LEUCINE-SPECIFIC-BINDING PROTEIN"/>
    <property type="match status" value="1"/>
</dbReference>
<dbReference type="EMBL" id="UINC01000876">
    <property type="protein sequence ID" value="SUZ62552.1"/>
    <property type="molecule type" value="Genomic_DNA"/>
</dbReference>
<reference evidence="3" key="1">
    <citation type="submission" date="2018-05" db="EMBL/GenBank/DDBJ databases">
        <authorList>
            <person name="Lanie J.A."/>
            <person name="Ng W.-L."/>
            <person name="Kazmierczak K.M."/>
            <person name="Andrzejewski T.M."/>
            <person name="Davidsen T.M."/>
            <person name="Wayne K.J."/>
            <person name="Tettelin H."/>
            <person name="Glass J.I."/>
            <person name="Rusch D."/>
            <person name="Podicherti R."/>
            <person name="Tsui H.-C.T."/>
            <person name="Winkler M.E."/>
        </authorList>
    </citation>
    <scope>NUCLEOTIDE SEQUENCE</scope>
</reference>
<accession>A0A381P6J9</accession>
<gene>
    <name evidence="3" type="ORF">METZ01_LOCUS15406</name>
</gene>
<dbReference type="SUPFAM" id="SSF53822">
    <property type="entry name" value="Periplasmic binding protein-like I"/>
    <property type="match status" value="1"/>
</dbReference>
<dbReference type="Pfam" id="PF13458">
    <property type="entry name" value="Peripla_BP_6"/>
    <property type="match status" value="1"/>
</dbReference>
<evidence type="ECO:0000256" key="1">
    <source>
        <dbReference type="ARBA" id="ARBA00022729"/>
    </source>
</evidence>
<proteinExistence type="predicted"/>
<protein>
    <recommendedName>
        <fullName evidence="2">Leucine-binding protein domain-containing protein</fullName>
    </recommendedName>
</protein>
<dbReference type="InterPro" id="IPR028081">
    <property type="entry name" value="Leu-bd"/>
</dbReference>
<evidence type="ECO:0000259" key="2">
    <source>
        <dbReference type="Pfam" id="PF13458"/>
    </source>
</evidence>
<dbReference type="AlphaFoldDB" id="A0A381P6J9"/>
<feature type="domain" description="Leucine-binding protein" evidence="2">
    <location>
        <begin position="206"/>
        <end position="346"/>
    </location>
</feature>
<sequence length="595" mass="67820">MSQEGNSAYLRLELENAIKDINARQFDSAISRIENTNFSDSEYLNHSLILKMKALRGINAIDQSLFVAKQINKNDLNANLQTIYSLELGDLFSEMGLFDESFEHYLSTRKSNIDTKANKRINQRLNQLLKMDLSEKNLSSLQLLETDLINLNILKLAHAFLLARNQSENWKNVFSSVDYSMLSREFRSSYNYLKKNVPYDNYSIAKIGVVLPLSGDNSEYAQAFLSGLQKGSELLKSKNKASYVIYDNRGSQLSTIKAFNELYSFHKVDAIIGPTNSQNLISGATALSKSEIPIFAPGSIDEDIHSINSNVHLLNSSLDYKNEILANHIINNLQLEKIAIIAPKTNDGIKEVDSFLEQMNRLNKEPVSIQWYENTEPVDLRGIFTELREVAWEIQHADDYKEFLGVDIDTLDAMFDFDSDDVYDMFDFNNQDEEIDSTKVILDVIDGVFLPLSGEGLTYVGTQIALANLETQFFGNELWLDLDFINQENISSHIIGMYFISSFLPNYRVGNQFDYNPELNNAFHYGLDLSRFINSTIEDDKSFNMSNQDSNRSSSTRKFDFSSGKVNTDINLFKYSNRRLIKTEIINNPTNSHVD</sequence>